<name>A0A369NPX1_EGGLN</name>
<dbReference type="RefSeq" id="WP_009609237.1">
    <property type="nucleotide sequence ID" value="NZ_AP025575.1"/>
</dbReference>
<dbReference type="Gene3D" id="2.30.30.180">
    <property type="entry name" value="Ribosome maturation factor RimP, C-terminal domain"/>
    <property type="match status" value="1"/>
</dbReference>
<dbReference type="Proteomes" id="UP000253857">
    <property type="component" value="Unassembled WGS sequence"/>
</dbReference>
<protein>
    <recommendedName>
        <fullName evidence="3">Ribosome maturation factor RimP</fullName>
    </recommendedName>
</protein>
<dbReference type="GeneID" id="69511181"/>
<evidence type="ECO:0000313" key="6">
    <source>
        <dbReference type="EMBL" id="MVN33803.1"/>
    </source>
</evidence>
<dbReference type="Pfam" id="PF17384">
    <property type="entry name" value="DUF150_C"/>
    <property type="match status" value="1"/>
</dbReference>
<evidence type="ECO:0000259" key="4">
    <source>
        <dbReference type="Pfam" id="PF02576"/>
    </source>
</evidence>
<dbReference type="InterPro" id="IPR036847">
    <property type="entry name" value="RimP_C_sf"/>
</dbReference>
<reference evidence="6 17" key="4">
    <citation type="submission" date="2019-11" db="EMBL/GenBank/DDBJ databases">
        <title>Whole genome shotgun sequencing (WGS) data from Adlercreutzia equolifaciens ResAG-91, Eggerthella lenta MRI-F36, MRI-F37, MRI-F40, ResAG-49, ResAG-88, ResAG-121, ResAG-145, and Gordonibacter sp. ResAG-5, ResAG-26, ResAG-43, ResAG-50, ResAG-59.</title>
        <authorList>
            <person name="Stoll D.A."/>
            <person name="Danylec N."/>
            <person name="Franz C.M.A.P."/>
            <person name="Huch M."/>
        </authorList>
    </citation>
    <scope>NUCLEOTIDE SEQUENCE [LARGE SCALE GENOMIC DNA]</scope>
    <source>
        <strain evidence="6 17">ResAG-88</strain>
    </source>
</reference>
<dbReference type="InterPro" id="IPR028989">
    <property type="entry name" value="RimP_N"/>
</dbReference>
<feature type="domain" description="Ribosome maturation factor RimP C-terminal" evidence="5">
    <location>
        <begin position="87"/>
        <end position="148"/>
    </location>
</feature>
<dbReference type="GO" id="GO:0005829">
    <property type="term" value="C:cytosol"/>
    <property type="evidence" value="ECO:0007669"/>
    <property type="project" value="TreeGrafter"/>
</dbReference>
<evidence type="ECO:0000313" key="7">
    <source>
        <dbReference type="EMBL" id="RDB72745.1"/>
    </source>
</evidence>
<dbReference type="Gene3D" id="3.30.300.70">
    <property type="entry name" value="RimP-like superfamily, N-terminal"/>
    <property type="match status" value="1"/>
</dbReference>
<evidence type="ECO:0000313" key="9">
    <source>
        <dbReference type="EMBL" id="RDB89233.1"/>
    </source>
</evidence>
<dbReference type="CDD" id="cd01734">
    <property type="entry name" value="YlxS_C"/>
    <property type="match status" value="1"/>
</dbReference>
<dbReference type="EMBL" id="PPUQ01000007">
    <property type="protein sequence ID" value="RDC38918.1"/>
    <property type="molecule type" value="Genomic_DNA"/>
</dbReference>
<evidence type="ECO:0000313" key="12">
    <source>
        <dbReference type="Proteomes" id="UP000253752"/>
    </source>
</evidence>
<reference evidence="11 16" key="1">
    <citation type="journal article" date="2005" name="Appl. Environ. Microbiol.">
        <title>Intestinal bacterial communities that produce active estrogen-like compounds enterodiol and enterolactone in humans.</title>
        <authorList>
            <person name="Clavel T."/>
            <person name="Henderson G."/>
            <person name="Alpert C.A."/>
            <person name="Philippe C."/>
            <person name="Rigottier-Gois L."/>
            <person name="Dore J."/>
            <person name="Blaut M."/>
        </authorList>
    </citation>
    <scope>NUCLEOTIDE SEQUENCE [LARGE SCALE GENOMIC DNA]</scope>
    <source>
        <strain evidence="11 16">SECO-MT75m2</strain>
    </source>
</reference>
<feature type="domain" description="Ribosome maturation factor RimP N-terminal" evidence="4">
    <location>
        <begin position="14"/>
        <end position="84"/>
    </location>
</feature>
<dbReference type="EMBL" id="VEVP01000001">
    <property type="protein sequence ID" value="TNU96151.1"/>
    <property type="molecule type" value="Genomic_DNA"/>
</dbReference>
<accession>A0A369NPX1</accession>
<dbReference type="InterPro" id="IPR028998">
    <property type="entry name" value="RimP_C"/>
</dbReference>
<evidence type="ECO:0000313" key="10">
    <source>
        <dbReference type="EMBL" id="RDC38918.1"/>
    </source>
</evidence>
<dbReference type="HAMAP" id="MF_01077">
    <property type="entry name" value="RimP"/>
    <property type="match status" value="1"/>
</dbReference>
<dbReference type="Proteomes" id="UP000253752">
    <property type="component" value="Unassembled WGS sequence"/>
</dbReference>
<evidence type="ECO:0000313" key="16">
    <source>
        <dbReference type="Proteomes" id="UP000312594"/>
    </source>
</evidence>
<evidence type="ECO:0000313" key="11">
    <source>
        <dbReference type="EMBL" id="TNU96151.1"/>
    </source>
</evidence>
<dbReference type="GO" id="GO:0000028">
    <property type="term" value="P:ribosomal small subunit assembly"/>
    <property type="evidence" value="ECO:0007669"/>
    <property type="project" value="TreeGrafter"/>
</dbReference>
<reference evidence="11" key="3">
    <citation type="submission" date="2019-06" db="EMBL/GenBank/DDBJ databases">
        <authorList>
            <person name="Bisanz J.E."/>
            <person name="Turnbaugh P.J."/>
        </authorList>
    </citation>
    <scope>NUCLEOTIDE SEQUENCE</scope>
    <source>
        <strain evidence="11">SECO-MT75m2</strain>
    </source>
</reference>
<dbReference type="EMBL" id="PPTY01000001">
    <property type="protein sequence ID" value="RDB89233.1"/>
    <property type="molecule type" value="Genomic_DNA"/>
</dbReference>
<evidence type="ECO:0000313" key="13">
    <source>
        <dbReference type="Proteomes" id="UP000253857"/>
    </source>
</evidence>
<evidence type="ECO:0000313" key="15">
    <source>
        <dbReference type="Proteomes" id="UP000253970"/>
    </source>
</evidence>
<evidence type="ECO:0000256" key="3">
    <source>
        <dbReference type="HAMAP-Rule" id="MF_01077"/>
    </source>
</evidence>
<reference evidence="12 13" key="2">
    <citation type="journal article" date="2018" name="Elife">
        <title>Discovery and characterization of a prevalent human gut bacterial enzyme sufficient for the inactivation of a family of plant toxins.</title>
        <authorList>
            <person name="Koppel N."/>
            <person name="Bisanz J.E."/>
            <person name="Pandelia M.E."/>
            <person name="Turnbaugh P.J."/>
            <person name="Balskus E.P."/>
        </authorList>
    </citation>
    <scope>NUCLEOTIDE SEQUENCE [LARGE SCALE GENOMIC DNA]</scope>
    <source>
        <strain evidence="10 14">16A</strain>
        <strain evidence="9 13">FAA1-1-60AUCSF</strain>
        <strain evidence="8 12">MR1 #12</strain>
        <strain evidence="7 15">W1 BHI 6</strain>
    </source>
</reference>
<dbReference type="InterPro" id="IPR003728">
    <property type="entry name" value="Ribosome_maturation_RimP"/>
</dbReference>
<comment type="subcellular location">
    <subcellularLocation>
        <location evidence="3">Cytoplasm</location>
    </subcellularLocation>
</comment>
<dbReference type="Proteomes" id="UP000253915">
    <property type="component" value="Unassembled WGS sequence"/>
</dbReference>
<dbReference type="EMBL" id="PPTU01000002">
    <property type="protein sequence ID" value="RDB72745.1"/>
    <property type="molecule type" value="Genomic_DNA"/>
</dbReference>
<dbReference type="Proteomes" id="UP000253970">
    <property type="component" value="Unassembled WGS sequence"/>
</dbReference>
<dbReference type="SUPFAM" id="SSF75420">
    <property type="entry name" value="YhbC-like, N-terminal domain"/>
    <property type="match status" value="1"/>
</dbReference>
<dbReference type="OMA" id="YIHVSLY"/>
<organism evidence="9 13">
    <name type="scientific">Eggerthella lenta</name>
    <name type="common">Eubacterium lentum</name>
    <dbReference type="NCBI Taxonomy" id="84112"/>
    <lineage>
        <taxon>Bacteria</taxon>
        <taxon>Bacillati</taxon>
        <taxon>Actinomycetota</taxon>
        <taxon>Coriobacteriia</taxon>
        <taxon>Eggerthellales</taxon>
        <taxon>Eggerthellaceae</taxon>
        <taxon>Eggerthella</taxon>
    </lineage>
</organism>
<evidence type="ECO:0000313" key="8">
    <source>
        <dbReference type="EMBL" id="RDB81839.1"/>
    </source>
</evidence>
<dbReference type="PANTHER" id="PTHR33867:SF1">
    <property type="entry name" value="RIBOSOME MATURATION FACTOR RIMP"/>
    <property type="match status" value="1"/>
</dbReference>
<proteinExistence type="inferred from homology"/>
<evidence type="ECO:0000256" key="2">
    <source>
        <dbReference type="ARBA" id="ARBA00022517"/>
    </source>
</evidence>
<sequence length="159" mass="17080">MLSKKEQQLLDALAPRAEQEGVEIVTVEVAGAKKAPTIRVYIDTPDGVSFDELSSAQAWINDLMDELDPFPGAYTLEVSSPGIDRPLRTAEHFARFVGDTAVLKTQPVDGRGSWTGAIASVEGDVVVLDVDGAEARIPMDTIKRAHLKGTIDFGSQTSI</sequence>
<comment type="similarity">
    <text evidence="3">Belongs to the RimP family.</text>
</comment>
<evidence type="ECO:0000256" key="1">
    <source>
        <dbReference type="ARBA" id="ARBA00022490"/>
    </source>
</evidence>
<comment type="caution">
    <text evidence="9">The sequence shown here is derived from an EMBL/GenBank/DDBJ whole genome shotgun (WGS) entry which is preliminary data.</text>
</comment>
<evidence type="ECO:0000313" key="17">
    <source>
        <dbReference type="Proteomes" id="UP000436429"/>
    </source>
</evidence>
<comment type="function">
    <text evidence="3">Required for maturation of 30S ribosomal subunits.</text>
</comment>
<dbReference type="GO" id="GO:0006412">
    <property type="term" value="P:translation"/>
    <property type="evidence" value="ECO:0007669"/>
    <property type="project" value="TreeGrafter"/>
</dbReference>
<dbReference type="AlphaFoldDB" id="A0A369NPX1"/>
<dbReference type="Proteomes" id="UP000312594">
    <property type="component" value="Unassembled WGS sequence"/>
</dbReference>
<dbReference type="Proteomes" id="UP000436429">
    <property type="component" value="Unassembled WGS sequence"/>
</dbReference>
<dbReference type="InterPro" id="IPR035956">
    <property type="entry name" value="RimP_N_sf"/>
</dbReference>
<gene>
    <name evidence="3" type="primary">rimP</name>
    <name evidence="10" type="ORF">C1853_06515</name>
    <name evidence="9" type="ORF">C1871_01865</name>
    <name evidence="8" type="ORF">C1872_00050</name>
    <name evidence="7" type="ORF">C1875_01710</name>
    <name evidence="11" type="ORF">FIC87_00220</name>
    <name evidence="6" type="ORF">GO726_11625</name>
</gene>
<dbReference type="PANTHER" id="PTHR33867">
    <property type="entry name" value="RIBOSOME MATURATION FACTOR RIMP"/>
    <property type="match status" value="1"/>
</dbReference>
<keyword evidence="2 3" id="KW-0690">Ribosome biogenesis</keyword>
<evidence type="ECO:0000259" key="5">
    <source>
        <dbReference type="Pfam" id="PF17384"/>
    </source>
</evidence>
<dbReference type="SUPFAM" id="SSF74942">
    <property type="entry name" value="YhbC-like, C-terminal domain"/>
    <property type="match status" value="1"/>
</dbReference>
<evidence type="ECO:0000313" key="14">
    <source>
        <dbReference type="Proteomes" id="UP000253915"/>
    </source>
</evidence>
<keyword evidence="1 3" id="KW-0963">Cytoplasm</keyword>
<dbReference type="EMBL" id="WPOM01000026">
    <property type="protein sequence ID" value="MVN33803.1"/>
    <property type="molecule type" value="Genomic_DNA"/>
</dbReference>
<dbReference type="Pfam" id="PF02576">
    <property type="entry name" value="RimP_N"/>
    <property type="match status" value="1"/>
</dbReference>
<dbReference type="EMBL" id="PPTX01000001">
    <property type="protein sequence ID" value="RDB81839.1"/>
    <property type="molecule type" value="Genomic_DNA"/>
</dbReference>